<dbReference type="CDD" id="cd03789">
    <property type="entry name" value="GT9_LPS_heptosyltransferase"/>
    <property type="match status" value="1"/>
</dbReference>
<keyword evidence="1" id="KW-0328">Glycosyltransferase</keyword>
<dbReference type="Gene3D" id="3.40.50.2000">
    <property type="entry name" value="Glycogen Phosphorylase B"/>
    <property type="match status" value="2"/>
</dbReference>
<gene>
    <name evidence="3" type="ORF">C7431_10198</name>
</gene>
<keyword evidence="2 3" id="KW-0808">Transferase</keyword>
<evidence type="ECO:0000256" key="2">
    <source>
        <dbReference type="ARBA" id="ARBA00022679"/>
    </source>
</evidence>
<dbReference type="RefSeq" id="WP_109716097.1">
    <property type="nucleotide sequence ID" value="NZ_QGHF01000001.1"/>
</dbReference>
<name>A0A2V2BMI1_9GAMM</name>
<dbReference type="AlphaFoldDB" id="A0A2V2BMI1"/>
<dbReference type="GO" id="GO:0008713">
    <property type="term" value="F:ADP-heptose-lipopolysaccharide heptosyltransferase activity"/>
    <property type="evidence" value="ECO:0007669"/>
    <property type="project" value="TreeGrafter"/>
</dbReference>
<evidence type="ECO:0000256" key="1">
    <source>
        <dbReference type="ARBA" id="ARBA00022676"/>
    </source>
</evidence>
<comment type="caution">
    <text evidence="3">The sequence shown here is derived from an EMBL/GenBank/DDBJ whole genome shotgun (WGS) entry which is preliminary data.</text>
</comment>
<dbReference type="GO" id="GO:0009244">
    <property type="term" value="P:lipopolysaccharide core region biosynthetic process"/>
    <property type="evidence" value="ECO:0007669"/>
    <property type="project" value="TreeGrafter"/>
</dbReference>
<dbReference type="SUPFAM" id="SSF53756">
    <property type="entry name" value="UDP-Glycosyltransferase/glycogen phosphorylase"/>
    <property type="match status" value="1"/>
</dbReference>
<dbReference type="OrthoDB" id="9781892at2"/>
<organism evidence="3 4">
    <name type="scientific">Pantoea allii</name>
    <dbReference type="NCBI Taxonomy" id="574096"/>
    <lineage>
        <taxon>Bacteria</taxon>
        <taxon>Pseudomonadati</taxon>
        <taxon>Pseudomonadota</taxon>
        <taxon>Gammaproteobacteria</taxon>
        <taxon>Enterobacterales</taxon>
        <taxon>Erwiniaceae</taxon>
        <taxon>Pantoea</taxon>
    </lineage>
</organism>
<evidence type="ECO:0000313" key="4">
    <source>
        <dbReference type="Proteomes" id="UP000245981"/>
    </source>
</evidence>
<dbReference type="InterPro" id="IPR051199">
    <property type="entry name" value="LPS_LOS_Heptosyltrfase"/>
</dbReference>
<proteinExistence type="predicted"/>
<protein>
    <submittedName>
        <fullName evidence="3">ADP-heptose:LPS heptosyltransferase</fullName>
    </submittedName>
</protein>
<dbReference type="Pfam" id="PF01075">
    <property type="entry name" value="Glyco_transf_9"/>
    <property type="match status" value="1"/>
</dbReference>
<accession>A0A2V2BMI1</accession>
<dbReference type="PANTHER" id="PTHR30160">
    <property type="entry name" value="TETRAACYLDISACCHARIDE 4'-KINASE-RELATED"/>
    <property type="match status" value="1"/>
</dbReference>
<dbReference type="GO" id="GO:0005829">
    <property type="term" value="C:cytosol"/>
    <property type="evidence" value="ECO:0007669"/>
    <property type="project" value="TreeGrafter"/>
</dbReference>
<sequence length="361" mass="39990">MSKIAKQLAARLFLSLWQVTGYRVKKIDRFSEQDDLKNIAIISNTALGDFLFNTPAIGAIKKRWPDARIILVIQPRNHALVAESEMIDKVLYWDGKFPGMLPLARALRNEQVDATFILHSRTPYDIVTASLARSKYIFKDVYYADYQGKENFILAGCLSAFYDNRKNGNIHLIRQKKDMLTAVGIDVPSDAMFIPAPFKRQQNTVPVIGIHAGASSSERCWPEAFYSQLIEKLIALHDDLIIELIGAPGEKALNQRIIDGMGISSDRVINVAGTTNLIQLAEKISGFATLVVGDTGPLHLAVAVQTPTVALFSNQSTIDGAAPLQDPHLHQVLRPAEEQAGLRAISCNEVYEAVERNLAQR</sequence>
<reference evidence="3 4" key="1">
    <citation type="submission" date="2018-05" db="EMBL/GenBank/DDBJ databases">
        <title>Genomic Encyclopedia of Type Strains, Phase IV (KMG-V): Genome sequencing to study the core and pangenomes of soil and plant-associated prokaryotes.</title>
        <authorList>
            <person name="Whitman W."/>
        </authorList>
    </citation>
    <scope>NUCLEOTIDE SEQUENCE [LARGE SCALE GENOMIC DNA]</scope>
    <source>
        <strain evidence="3 4">PNA 200-10</strain>
    </source>
</reference>
<evidence type="ECO:0000313" key="3">
    <source>
        <dbReference type="EMBL" id="PWL00293.1"/>
    </source>
</evidence>
<dbReference type="InterPro" id="IPR002201">
    <property type="entry name" value="Glyco_trans_9"/>
</dbReference>
<dbReference type="Proteomes" id="UP000245981">
    <property type="component" value="Unassembled WGS sequence"/>
</dbReference>
<dbReference type="STRING" id="574096.HA38_01350"/>
<dbReference type="EMBL" id="QGHF01000001">
    <property type="protein sequence ID" value="PWL00293.1"/>
    <property type="molecule type" value="Genomic_DNA"/>
</dbReference>